<comment type="caution">
    <text evidence="3">The sequence shown here is derived from an EMBL/GenBank/DDBJ whole genome shotgun (WGS) entry which is preliminary data.</text>
</comment>
<evidence type="ECO:0000313" key="3">
    <source>
        <dbReference type="EMBL" id="TCC41093.1"/>
    </source>
</evidence>
<dbReference type="AlphaFoldDB" id="A0A4R0J3H6"/>
<accession>A0A4R0J3H6</accession>
<dbReference type="EMBL" id="SJKC01000001">
    <property type="protein sequence ID" value="TCC41093.1"/>
    <property type="molecule type" value="Genomic_DNA"/>
</dbReference>
<dbReference type="RefSeq" id="WP_131465073.1">
    <property type="nucleotide sequence ID" value="NZ_SJJY01000006.1"/>
</dbReference>
<keyword evidence="1" id="KW-1133">Transmembrane helix</keyword>
<dbReference type="EMBL" id="SJJY01000006">
    <property type="protein sequence ID" value="TCC21085.1"/>
    <property type="molecule type" value="Genomic_DNA"/>
</dbReference>
<evidence type="ECO:0000313" key="4">
    <source>
        <dbReference type="Proteomes" id="UP000292385"/>
    </source>
</evidence>
<organism evidence="3 5">
    <name type="scientific">Kribbella speibonae</name>
    <dbReference type="NCBI Taxonomy" id="1572660"/>
    <lineage>
        <taxon>Bacteria</taxon>
        <taxon>Bacillati</taxon>
        <taxon>Actinomycetota</taxon>
        <taxon>Actinomycetes</taxon>
        <taxon>Propionibacteriales</taxon>
        <taxon>Kribbellaceae</taxon>
        <taxon>Kribbella</taxon>
    </lineage>
</organism>
<name>A0A4R0J3H6_9ACTN</name>
<keyword evidence="1" id="KW-0812">Transmembrane</keyword>
<keyword evidence="4" id="KW-1185">Reference proteome</keyword>
<sequence length="185" mass="19506">MARPWLIDLPTFAVDNVQWAADLLLSWTFLMIPLAVLAFALDRIRLDHTALRQGLVVVVVGLCTLLTYYLVGALSDLGKPRAWIEWAVSGLLIVGPVVGTAVIAALARGGRIPADGVAPVSGLLTGSLMAGCAALYLVLDRAAPHLTYPGDAPQQPVLAARPAVVTLVLGVLTLTWAIRSLKGRA</sequence>
<dbReference type="Proteomes" id="UP000292385">
    <property type="component" value="Unassembled WGS sequence"/>
</dbReference>
<proteinExistence type="predicted"/>
<reference evidence="4 5" key="1">
    <citation type="submission" date="2019-02" db="EMBL/GenBank/DDBJ databases">
        <title>Kribbella capetownensis sp. nov. and Kribbella speibonae sp. nov., isolated from soil.</title>
        <authorList>
            <person name="Curtis S.M."/>
            <person name="Norton I."/>
            <person name="Everest G.J."/>
            <person name="Meyers P.R."/>
        </authorList>
    </citation>
    <scope>NUCLEOTIDE SEQUENCE [LARGE SCALE GENOMIC DNA]</scope>
    <source>
        <strain evidence="2 4">SK5</strain>
        <strain evidence="3 5">YM55</strain>
    </source>
</reference>
<feature type="transmembrane region" description="Helical" evidence="1">
    <location>
        <begin position="53"/>
        <end position="71"/>
    </location>
</feature>
<dbReference type="Proteomes" id="UP000294225">
    <property type="component" value="Unassembled WGS sequence"/>
</dbReference>
<feature type="transmembrane region" description="Helical" evidence="1">
    <location>
        <begin position="159"/>
        <end position="178"/>
    </location>
</feature>
<feature type="transmembrane region" description="Helical" evidence="1">
    <location>
        <begin position="118"/>
        <end position="139"/>
    </location>
</feature>
<protein>
    <submittedName>
        <fullName evidence="3">Uncharacterized protein</fullName>
    </submittedName>
</protein>
<evidence type="ECO:0000256" key="1">
    <source>
        <dbReference type="SAM" id="Phobius"/>
    </source>
</evidence>
<keyword evidence="1" id="KW-0472">Membrane</keyword>
<gene>
    <name evidence="2" type="ORF">E0H58_27565</name>
    <name evidence="3" type="ORF">E0H92_05325</name>
</gene>
<feature type="transmembrane region" description="Helical" evidence="1">
    <location>
        <begin position="20"/>
        <end position="41"/>
    </location>
</feature>
<feature type="transmembrane region" description="Helical" evidence="1">
    <location>
        <begin position="83"/>
        <end position="106"/>
    </location>
</feature>
<evidence type="ECO:0000313" key="5">
    <source>
        <dbReference type="Proteomes" id="UP000294225"/>
    </source>
</evidence>
<evidence type="ECO:0000313" key="2">
    <source>
        <dbReference type="EMBL" id="TCC21085.1"/>
    </source>
</evidence>